<organism evidence="11 12">
    <name type="scientific">Candidatus Dojkabacteria bacterium</name>
    <dbReference type="NCBI Taxonomy" id="2099670"/>
    <lineage>
        <taxon>Bacteria</taxon>
        <taxon>Candidatus Dojkabacteria</taxon>
    </lineage>
</organism>
<dbReference type="GO" id="GO:0005524">
    <property type="term" value="F:ATP binding"/>
    <property type="evidence" value="ECO:0007669"/>
    <property type="project" value="UniProtKB-KW"/>
</dbReference>
<feature type="domain" description="Helicase ATP-binding" evidence="8">
    <location>
        <begin position="92"/>
        <end position="264"/>
    </location>
</feature>
<name>A0A955L0E3_9BACT</name>
<evidence type="ECO:0000256" key="1">
    <source>
        <dbReference type="ARBA" id="ARBA00022741"/>
    </source>
</evidence>
<dbReference type="InterPro" id="IPR014014">
    <property type="entry name" value="RNA_helicase_DEAD_Q_motif"/>
</dbReference>
<comment type="caution">
    <text evidence="11">The sequence shown here is derived from an EMBL/GenBank/DDBJ whole genome shotgun (WGS) entry which is preliminary data.</text>
</comment>
<dbReference type="InterPro" id="IPR044742">
    <property type="entry name" value="DEAD/DEAH_RhlB"/>
</dbReference>
<feature type="region of interest" description="Disordered" evidence="7">
    <location>
        <begin position="1"/>
        <end position="39"/>
    </location>
</feature>
<evidence type="ECO:0000313" key="11">
    <source>
        <dbReference type="EMBL" id="MCA9379100.1"/>
    </source>
</evidence>
<dbReference type="AlphaFoldDB" id="A0A955L0E3"/>
<feature type="domain" description="DEAD-box RNA helicase Q" evidence="10">
    <location>
        <begin position="61"/>
        <end position="89"/>
    </location>
</feature>
<dbReference type="InterPro" id="IPR014001">
    <property type="entry name" value="Helicase_ATP-bd"/>
</dbReference>
<evidence type="ECO:0000259" key="10">
    <source>
        <dbReference type="PROSITE" id="PS51195"/>
    </source>
</evidence>
<dbReference type="InterPro" id="IPR011545">
    <property type="entry name" value="DEAD/DEAH_box_helicase_dom"/>
</dbReference>
<feature type="domain" description="Helicase C-terminal" evidence="9">
    <location>
        <begin position="291"/>
        <end position="406"/>
    </location>
</feature>
<dbReference type="Gene3D" id="3.40.50.300">
    <property type="entry name" value="P-loop containing nucleotide triphosphate hydrolases"/>
    <property type="match status" value="2"/>
</dbReference>
<dbReference type="GO" id="GO:0016787">
    <property type="term" value="F:hydrolase activity"/>
    <property type="evidence" value="ECO:0007669"/>
    <property type="project" value="UniProtKB-KW"/>
</dbReference>
<accession>A0A955L0E3</accession>
<dbReference type="EMBL" id="JAGQLI010000079">
    <property type="protein sequence ID" value="MCA9379100.1"/>
    <property type="molecule type" value="Genomic_DNA"/>
</dbReference>
<dbReference type="PROSITE" id="PS51194">
    <property type="entry name" value="HELICASE_CTER"/>
    <property type="match status" value="1"/>
</dbReference>
<dbReference type="CDD" id="cd00268">
    <property type="entry name" value="DEADc"/>
    <property type="match status" value="1"/>
</dbReference>
<evidence type="ECO:0000313" key="12">
    <source>
        <dbReference type="Proteomes" id="UP000760819"/>
    </source>
</evidence>
<keyword evidence="1" id="KW-0547">Nucleotide-binding</keyword>
<dbReference type="SMART" id="SM00487">
    <property type="entry name" value="DEXDc"/>
    <property type="match status" value="1"/>
</dbReference>
<sequence length="406" mass="45303">MYYSKRRSGRGGFSRGRSASGARRTGGFNKRRSQPQGLHPDIYVAKAQPQVEAPSIYAENSNFSDFPLEEVLQRNIAGKGYVHPTLIQDQTIRYILQGKDLLGQASTGSGKTAAFLIPLVNKLIADRGRRTQRCLIVLPTRELAQQILEEFNSLALNTGLHATLIIGGASMFAQQKSLARKPHVVIGTPGRLKDQFERKVLNLHSFNNVVLDEVDRMLDMGFIHDIKFLISQLKEERQSLFFSATMSKDATAVAHSLLKEPVTVQTAQTTTAKNVDQDVVRVSGSQTKVDVLHDLLIKADFEKVLVFSRTKYGADRLSRELSKRGFNVDSIHGDKPQGKRQRVINNFRDDRIKVLIATDVVARGLDVPNITHVINYDEPATYEDYIHRIGRTGRIGKPGKALTFLA</sequence>
<keyword evidence="2" id="KW-0378">Hydrolase</keyword>
<feature type="compositionally biased region" description="Low complexity" evidence="7">
    <location>
        <begin position="15"/>
        <end position="28"/>
    </location>
</feature>
<proteinExistence type="inferred from homology"/>
<evidence type="ECO:0000256" key="6">
    <source>
        <dbReference type="PROSITE-ProRule" id="PRU00552"/>
    </source>
</evidence>
<dbReference type="SUPFAM" id="SSF52540">
    <property type="entry name" value="P-loop containing nucleoside triphosphate hydrolases"/>
    <property type="match status" value="1"/>
</dbReference>
<keyword evidence="4" id="KW-0067">ATP-binding</keyword>
<dbReference type="Pfam" id="PF00270">
    <property type="entry name" value="DEAD"/>
    <property type="match status" value="1"/>
</dbReference>
<evidence type="ECO:0000256" key="3">
    <source>
        <dbReference type="ARBA" id="ARBA00022806"/>
    </source>
</evidence>
<dbReference type="InterPro" id="IPR027417">
    <property type="entry name" value="P-loop_NTPase"/>
</dbReference>
<dbReference type="PANTHER" id="PTHR47959">
    <property type="entry name" value="ATP-DEPENDENT RNA HELICASE RHLE-RELATED"/>
    <property type="match status" value="1"/>
</dbReference>
<dbReference type="GO" id="GO:0003724">
    <property type="term" value="F:RNA helicase activity"/>
    <property type="evidence" value="ECO:0007669"/>
    <property type="project" value="InterPro"/>
</dbReference>
<dbReference type="GO" id="GO:0005829">
    <property type="term" value="C:cytosol"/>
    <property type="evidence" value="ECO:0007669"/>
    <property type="project" value="TreeGrafter"/>
</dbReference>
<feature type="short sequence motif" description="Q motif" evidence="6">
    <location>
        <begin position="61"/>
        <end position="89"/>
    </location>
</feature>
<keyword evidence="3 11" id="KW-0347">Helicase</keyword>
<evidence type="ECO:0000256" key="4">
    <source>
        <dbReference type="ARBA" id="ARBA00022840"/>
    </source>
</evidence>
<evidence type="ECO:0000256" key="5">
    <source>
        <dbReference type="ARBA" id="ARBA00038437"/>
    </source>
</evidence>
<dbReference type="PANTHER" id="PTHR47959:SF13">
    <property type="entry name" value="ATP-DEPENDENT RNA HELICASE RHLE"/>
    <property type="match status" value="1"/>
</dbReference>
<dbReference type="SMART" id="SM00490">
    <property type="entry name" value="HELICc"/>
    <property type="match status" value="1"/>
</dbReference>
<dbReference type="InterPro" id="IPR050079">
    <property type="entry name" value="DEAD_box_RNA_helicase"/>
</dbReference>
<dbReference type="InterPro" id="IPR001650">
    <property type="entry name" value="Helicase_C-like"/>
</dbReference>
<evidence type="ECO:0000256" key="2">
    <source>
        <dbReference type="ARBA" id="ARBA00022801"/>
    </source>
</evidence>
<reference evidence="11" key="2">
    <citation type="journal article" date="2021" name="Microbiome">
        <title>Successional dynamics and alternative stable states in a saline activated sludge microbial community over 9 years.</title>
        <authorList>
            <person name="Wang Y."/>
            <person name="Ye J."/>
            <person name="Ju F."/>
            <person name="Liu L."/>
            <person name="Boyd J.A."/>
            <person name="Deng Y."/>
            <person name="Parks D.H."/>
            <person name="Jiang X."/>
            <person name="Yin X."/>
            <person name="Woodcroft B.J."/>
            <person name="Tyson G.W."/>
            <person name="Hugenholtz P."/>
            <person name="Polz M.F."/>
            <person name="Zhang T."/>
        </authorList>
    </citation>
    <scope>NUCLEOTIDE SEQUENCE</scope>
    <source>
        <strain evidence="11">HKST-UBA12</strain>
    </source>
</reference>
<reference evidence="11" key="1">
    <citation type="submission" date="2020-04" db="EMBL/GenBank/DDBJ databases">
        <authorList>
            <person name="Zhang T."/>
        </authorList>
    </citation>
    <scope>NUCLEOTIDE SEQUENCE</scope>
    <source>
        <strain evidence="11">HKST-UBA12</strain>
    </source>
</reference>
<dbReference type="Pfam" id="PF00271">
    <property type="entry name" value="Helicase_C"/>
    <property type="match status" value="1"/>
</dbReference>
<evidence type="ECO:0000256" key="7">
    <source>
        <dbReference type="SAM" id="MobiDB-lite"/>
    </source>
</evidence>
<dbReference type="PROSITE" id="PS51192">
    <property type="entry name" value="HELICASE_ATP_BIND_1"/>
    <property type="match status" value="1"/>
</dbReference>
<dbReference type="GO" id="GO:0003676">
    <property type="term" value="F:nucleic acid binding"/>
    <property type="evidence" value="ECO:0007669"/>
    <property type="project" value="InterPro"/>
</dbReference>
<evidence type="ECO:0000259" key="8">
    <source>
        <dbReference type="PROSITE" id="PS51192"/>
    </source>
</evidence>
<evidence type="ECO:0000259" key="9">
    <source>
        <dbReference type="PROSITE" id="PS51194"/>
    </source>
</evidence>
<gene>
    <name evidence="11" type="ORF">KC640_01605</name>
</gene>
<comment type="similarity">
    <text evidence="5">Belongs to the DEAD box helicase family.</text>
</comment>
<dbReference type="PROSITE" id="PS51195">
    <property type="entry name" value="Q_MOTIF"/>
    <property type="match status" value="1"/>
</dbReference>
<dbReference type="CDD" id="cd18787">
    <property type="entry name" value="SF2_C_DEAD"/>
    <property type="match status" value="1"/>
</dbReference>
<protein>
    <submittedName>
        <fullName evidence="11">DEAD/DEAH box helicase</fullName>
    </submittedName>
</protein>
<dbReference type="Proteomes" id="UP000760819">
    <property type="component" value="Unassembled WGS sequence"/>
</dbReference>